<comment type="caution">
    <text evidence="1">The sequence shown here is derived from an EMBL/GenBank/DDBJ whole genome shotgun (WGS) entry which is preliminary data.</text>
</comment>
<dbReference type="EMBL" id="BTSY01000006">
    <property type="protein sequence ID" value="GMT34032.1"/>
    <property type="molecule type" value="Genomic_DNA"/>
</dbReference>
<gene>
    <name evidence="1" type="ORF">PFISCL1PPCAC_25329</name>
</gene>
<feature type="non-terminal residue" evidence="1">
    <location>
        <position position="1"/>
    </location>
</feature>
<dbReference type="AlphaFoldDB" id="A0AAV5WW85"/>
<sequence>EDGIRSGLESSDDEEMERGLNIKANTVNIEDEDNSVDMLLRDVKSDVYSNPIKHNFNDEHIFDDDDFIDAQVNLSEQRKMS</sequence>
<evidence type="ECO:0000313" key="2">
    <source>
        <dbReference type="Proteomes" id="UP001432322"/>
    </source>
</evidence>
<proteinExistence type="predicted"/>
<evidence type="ECO:0000313" key="1">
    <source>
        <dbReference type="EMBL" id="GMT34032.1"/>
    </source>
</evidence>
<feature type="non-terminal residue" evidence="1">
    <location>
        <position position="81"/>
    </location>
</feature>
<name>A0AAV5WW85_9BILA</name>
<protein>
    <submittedName>
        <fullName evidence="1">Uncharacterized protein</fullName>
    </submittedName>
</protein>
<keyword evidence="2" id="KW-1185">Reference proteome</keyword>
<dbReference type="Proteomes" id="UP001432322">
    <property type="component" value="Unassembled WGS sequence"/>
</dbReference>
<accession>A0AAV5WW85</accession>
<reference evidence="1" key="1">
    <citation type="submission" date="2023-10" db="EMBL/GenBank/DDBJ databases">
        <title>Genome assembly of Pristionchus species.</title>
        <authorList>
            <person name="Yoshida K."/>
            <person name="Sommer R.J."/>
        </authorList>
    </citation>
    <scope>NUCLEOTIDE SEQUENCE</scope>
    <source>
        <strain evidence="1">RS5133</strain>
    </source>
</reference>
<organism evidence="1 2">
    <name type="scientific">Pristionchus fissidentatus</name>
    <dbReference type="NCBI Taxonomy" id="1538716"/>
    <lineage>
        <taxon>Eukaryota</taxon>
        <taxon>Metazoa</taxon>
        <taxon>Ecdysozoa</taxon>
        <taxon>Nematoda</taxon>
        <taxon>Chromadorea</taxon>
        <taxon>Rhabditida</taxon>
        <taxon>Rhabditina</taxon>
        <taxon>Diplogasteromorpha</taxon>
        <taxon>Diplogasteroidea</taxon>
        <taxon>Neodiplogasteridae</taxon>
        <taxon>Pristionchus</taxon>
    </lineage>
</organism>